<keyword evidence="1" id="KW-0812">Transmembrane</keyword>
<accession>A0A7W5GD04</accession>
<feature type="transmembrane region" description="Helical" evidence="1">
    <location>
        <begin position="100"/>
        <end position="128"/>
    </location>
</feature>
<organism evidence="2 3">
    <name type="scientific">Paenibacillus endophyticus</name>
    <dbReference type="NCBI Taxonomy" id="1294268"/>
    <lineage>
        <taxon>Bacteria</taxon>
        <taxon>Bacillati</taxon>
        <taxon>Bacillota</taxon>
        <taxon>Bacilli</taxon>
        <taxon>Bacillales</taxon>
        <taxon>Paenibacillaceae</taxon>
        <taxon>Paenibacillus</taxon>
    </lineage>
</organism>
<proteinExistence type="predicted"/>
<dbReference type="AlphaFoldDB" id="A0A7W5GD04"/>
<dbReference type="Proteomes" id="UP000518605">
    <property type="component" value="Unassembled WGS sequence"/>
</dbReference>
<feature type="transmembrane region" description="Helical" evidence="1">
    <location>
        <begin position="17"/>
        <end position="37"/>
    </location>
</feature>
<feature type="transmembrane region" description="Helical" evidence="1">
    <location>
        <begin position="49"/>
        <end position="74"/>
    </location>
</feature>
<evidence type="ECO:0000313" key="3">
    <source>
        <dbReference type="Proteomes" id="UP000518605"/>
    </source>
</evidence>
<evidence type="ECO:0000256" key="1">
    <source>
        <dbReference type="SAM" id="Phobius"/>
    </source>
</evidence>
<feature type="transmembrane region" description="Helical" evidence="1">
    <location>
        <begin position="140"/>
        <end position="164"/>
    </location>
</feature>
<evidence type="ECO:0000313" key="2">
    <source>
        <dbReference type="EMBL" id="MBB3155426.1"/>
    </source>
</evidence>
<comment type="caution">
    <text evidence="2">The sequence shown here is derived from an EMBL/GenBank/DDBJ whole genome shotgun (WGS) entry which is preliminary data.</text>
</comment>
<feature type="transmembrane region" description="Helical" evidence="1">
    <location>
        <begin position="222"/>
        <end position="241"/>
    </location>
</feature>
<keyword evidence="3" id="KW-1185">Reference proteome</keyword>
<name>A0A7W5GD04_9BACL</name>
<dbReference type="PANTHER" id="PTHR37305">
    <property type="entry name" value="INTEGRAL MEMBRANE PROTEIN-RELATED"/>
    <property type="match status" value="1"/>
</dbReference>
<protein>
    <submittedName>
        <fullName evidence="2">ABC-2 type transport system permease protein</fullName>
    </submittedName>
</protein>
<dbReference type="EMBL" id="JACHXW010000024">
    <property type="protein sequence ID" value="MBB3155426.1"/>
    <property type="molecule type" value="Genomic_DNA"/>
</dbReference>
<keyword evidence="1" id="KW-0472">Membrane</keyword>
<feature type="transmembrane region" description="Helical" evidence="1">
    <location>
        <begin position="171"/>
        <end position="189"/>
    </location>
</feature>
<reference evidence="2 3" key="1">
    <citation type="submission" date="2020-08" db="EMBL/GenBank/DDBJ databases">
        <title>Genomic Encyclopedia of Type Strains, Phase III (KMG-III): the genomes of soil and plant-associated and newly described type strains.</title>
        <authorList>
            <person name="Whitman W."/>
        </authorList>
    </citation>
    <scope>NUCLEOTIDE SEQUENCE [LARGE SCALE GENOMIC DNA]</scope>
    <source>
        <strain evidence="2 3">CECT 8234</strain>
    </source>
</reference>
<dbReference type="PANTHER" id="PTHR37305:SF1">
    <property type="entry name" value="MEMBRANE PROTEIN"/>
    <property type="match status" value="1"/>
</dbReference>
<dbReference type="Pfam" id="PF12730">
    <property type="entry name" value="ABC2_membrane_4"/>
    <property type="match status" value="1"/>
</dbReference>
<dbReference type="RefSeq" id="WP_183570088.1">
    <property type="nucleotide sequence ID" value="NZ_CBCSLB010000023.1"/>
</dbReference>
<keyword evidence="1" id="KW-1133">Transmembrane helix</keyword>
<sequence length="247" mass="27273">MTTLIYAEWYKLLRGKVLAIILACVTAQTVIQVLGQYTTTGEPPFPGQFGVLVAANGSFLLQVWLSAFVGYFVASEFQNGTMRNIVALGKNRTQVYLSKLFSACVAIAAIYGMITIVATAGFSAVFGFGDMAFKEFISFFTWHFFMQILYHLTYAAIITMFAFVSRSLGMTIILGFGYMLVMLFFPGFLSRVGLEDMDEYLPGYYISGFGQLSGDPTFVTKGIIVTAAYFVITCIIGCIIFNKSDIK</sequence>
<gene>
    <name evidence="2" type="ORF">FHS16_005534</name>
</gene>